<dbReference type="Gene3D" id="3.20.20.10">
    <property type="entry name" value="Alanine racemase"/>
    <property type="match status" value="1"/>
</dbReference>
<dbReference type="Pfam" id="PF01168">
    <property type="entry name" value="Ala_racemase_N"/>
    <property type="match status" value="1"/>
</dbReference>
<keyword evidence="7" id="KW-1185">Reference proteome</keyword>
<dbReference type="SUPFAM" id="SSF51419">
    <property type="entry name" value="PLP-binding barrel"/>
    <property type="match status" value="1"/>
</dbReference>
<dbReference type="Proteomes" id="UP000567795">
    <property type="component" value="Unassembled WGS sequence"/>
</dbReference>
<dbReference type="PANTHER" id="PTHR10146">
    <property type="entry name" value="PROLINE SYNTHETASE CO-TRANSCRIBED BACTERIAL HOMOLOG PROTEIN"/>
    <property type="match status" value="1"/>
</dbReference>
<dbReference type="InterPro" id="IPR011078">
    <property type="entry name" value="PyrdxlP_homeostasis"/>
</dbReference>
<dbReference type="EMBL" id="JACBZD010000001">
    <property type="protein sequence ID" value="NYI07105.1"/>
    <property type="molecule type" value="Genomic_DNA"/>
</dbReference>
<dbReference type="InterPro" id="IPR001608">
    <property type="entry name" value="Ala_racemase_N"/>
</dbReference>
<feature type="modified residue" description="N6-(pyridoxal phosphate)lysine" evidence="2 3">
    <location>
        <position position="58"/>
    </location>
</feature>
<dbReference type="HAMAP" id="MF_02087">
    <property type="entry name" value="PLP_homeostasis"/>
    <property type="match status" value="1"/>
</dbReference>
<keyword evidence="1 2" id="KW-0663">Pyridoxal phosphate</keyword>
<evidence type="ECO:0000256" key="2">
    <source>
        <dbReference type="HAMAP-Rule" id="MF_02087"/>
    </source>
</evidence>
<evidence type="ECO:0000313" key="7">
    <source>
        <dbReference type="Proteomes" id="UP000567795"/>
    </source>
</evidence>
<evidence type="ECO:0000313" key="6">
    <source>
        <dbReference type="EMBL" id="NYI07105.1"/>
    </source>
</evidence>
<comment type="cofactor">
    <cofactor evidence="3">
        <name>pyridoxal 5'-phosphate</name>
        <dbReference type="ChEBI" id="CHEBI:597326"/>
    </cofactor>
</comment>
<organism evidence="6 7">
    <name type="scientific">Allostreptomyces psammosilenae</name>
    <dbReference type="NCBI Taxonomy" id="1892865"/>
    <lineage>
        <taxon>Bacteria</taxon>
        <taxon>Bacillati</taxon>
        <taxon>Actinomycetota</taxon>
        <taxon>Actinomycetes</taxon>
        <taxon>Kitasatosporales</taxon>
        <taxon>Streptomycetaceae</taxon>
        <taxon>Allostreptomyces</taxon>
    </lineage>
</organism>
<reference evidence="6 7" key="1">
    <citation type="submission" date="2020-07" db="EMBL/GenBank/DDBJ databases">
        <title>Sequencing the genomes of 1000 actinobacteria strains.</title>
        <authorList>
            <person name="Klenk H.-P."/>
        </authorList>
    </citation>
    <scope>NUCLEOTIDE SEQUENCE [LARGE SCALE GENOMIC DNA]</scope>
    <source>
        <strain evidence="6 7">DSM 42178</strain>
    </source>
</reference>
<dbReference type="AlphaFoldDB" id="A0A852ZYG2"/>
<comment type="caution">
    <text evidence="6">The sequence shown here is derived from an EMBL/GenBank/DDBJ whole genome shotgun (WGS) entry which is preliminary data.</text>
</comment>
<dbReference type="PROSITE" id="PS01211">
    <property type="entry name" value="UPF0001"/>
    <property type="match status" value="1"/>
</dbReference>
<sequence>MNGGETVQETAVPGAGDSARVRARELEANLALVRSRIAAAERAAGRPAGSVRLVVITKTHPARDVRILSSLGVTDVGENRLQEAAPKVESCSDLELTWHFVGQLQTNKVRQVVEWAGYVHSVDRSRLVDALSAAAVRAGRDQPGRELGCLIQVNLDPDPGRGGVDPDGVPSLADAVAGAPGLRLDGVMAVAPLRGPYAGNAAAAFDRVADIASRMHEAHPTANMVSAGMSADLEEAVAAGATHVRIGSAVLGVRKPLG</sequence>
<dbReference type="InterPro" id="IPR029066">
    <property type="entry name" value="PLP-binding_barrel"/>
</dbReference>
<comment type="similarity">
    <text evidence="2 4">Belongs to the pyridoxal phosphate-binding protein YggS/PROSC family.</text>
</comment>
<dbReference type="GO" id="GO:0030170">
    <property type="term" value="F:pyridoxal phosphate binding"/>
    <property type="evidence" value="ECO:0007669"/>
    <property type="project" value="UniProtKB-UniRule"/>
</dbReference>
<dbReference type="CDD" id="cd00635">
    <property type="entry name" value="PLPDE_III_YBL036c_like"/>
    <property type="match status" value="1"/>
</dbReference>
<comment type="function">
    <text evidence="2">Pyridoxal 5'-phosphate (PLP)-binding protein, which is involved in PLP homeostasis.</text>
</comment>
<evidence type="ECO:0000256" key="1">
    <source>
        <dbReference type="ARBA" id="ARBA00022898"/>
    </source>
</evidence>
<dbReference type="NCBIfam" id="TIGR00044">
    <property type="entry name" value="YggS family pyridoxal phosphate-dependent enzyme"/>
    <property type="match status" value="1"/>
</dbReference>
<gene>
    <name evidence="6" type="ORF">FHU37_004048</name>
</gene>
<evidence type="ECO:0000256" key="4">
    <source>
        <dbReference type="RuleBase" id="RU004514"/>
    </source>
</evidence>
<dbReference type="PANTHER" id="PTHR10146:SF14">
    <property type="entry name" value="PYRIDOXAL PHOSPHATE HOMEOSTASIS PROTEIN"/>
    <property type="match status" value="1"/>
</dbReference>
<feature type="domain" description="Alanine racemase N-terminal" evidence="5">
    <location>
        <begin position="30"/>
        <end position="254"/>
    </location>
</feature>
<protein>
    <recommendedName>
        <fullName evidence="2">Pyridoxal phosphate homeostasis protein</fullName>
        <shortName evidence="2">PLP homeostasis protein</shortName>
    </recommendedName>
</protein>
<evidence type="ECO:0000259" key="5">
    <source>
        <dbReference type="Pfam" id="PF01168"/>
    </source>
</evidence>
<dbReference type="PIRSF" id="PIRSF004848">
    <property type="entry name" value="YBL036c_PLPDEIII"/>
    <property type="match status" value="1"/>
</dbReference>
<name>A0A852ZYG2_9ACTN</name>
<evidence type="ECO:0000256" key="3">
    <source>
        <dbReference type="PIRSR" id="PIRSR004848-1"/>
    </source>
</evidence>
<accession>A0A852ZYG2</accession>
<proteinExistence type="inferred from homology"/>